<proteinExistence type="predicted"/>
<evidence type="ECO:0000256" key="1">
    <source>
        <dbReference type="SAM" id="Phobius"/>
    </source>
</evidence>
<gene>
    <name evidence="2" type="ORF">NE542_05570</name>
</gene>
<feature type="transmembrane region" description="Helical" evidence="1">
    <location>
        <begin position="109"/>
        <end position="132"/>
    </location>
</feature>
<protein>
    <submittedName>
        <fullName evidence="2">Uncharacterized protein</fullName>
    </submittedName>
</protein>
<feature type="transmembrane region" description="Helical" evidence="1">
    <location>
        <begin position="187"/>
        <end position="206"/>
    </location>
</feature>
<feature type="transmembrane region" description="Helical" evidence="1">
    <location>
        <begin position="51"/>
        <end position="79"/>
    </location>
</feature>
<reference evidence="2" key="1">
    <citation type="submission" date="2022-06" db="EMBL/GenBank/DDBJ databases">
        <title>Isolation of gut microbiota from human fecal samples.</title>
        <authorList>
            <person name="Pamer E.G."/>
            <person name="Barat B."/>
            <person name="Waligurski E."/>
            <person name="Medina S."/>
            <person name="Paddock L."/>
            <person name="Mostad J."/>
        </authorList>
    </citation>
    <scope>NUCLEOTIDE SEQUENCE</scope>
    <source>
        <strain evidence="2">DFI.6.24</strain>
    </source>
</reference>
<dbReference type="EMBL" id="JANGBO010000003">
    <property type="protein sequence ID" value="MCQ5061307.1"/>
    <property type="molecule type" value="Genomic_DNA"/>
</dbReference>
<keyword evidence="1" id="KW-1133">Transmembrane helix</keyword>
<keyword evidence="1" id="KW-0812">Transmembrane</keyword>
<evidence type="ECO:0000313" key="2">
    <source>
        <dbReference type="EMBL" id="MCQ5061307.1"/>
    </source>
</evidence>
<organism evidence="2 3">
    <name type="scientific">Faecalibacillus intestinalis</name>
    <dbReference type="NCBI Taxonomy" id="1982626"/>
    <lineage>
        <taxon>Bacteria</taxon>
        <taxon>Bacillati</taxon>
        <taxon>Bacillota</taxon>
        <taxon>Erysipelotrichia</taxon>
        <taxon>Erysipelotrichales</taxon>
        <taxon>Coprobacillaceae</taxon>
        <taxon>Faecalibacillus</taxon>
    </lineage>
</organism>
<dbReference type="RefSeq" id="WP_117347408.1">
    <property type="nucleotide sequence ID" value="NZ_JAJDKX010000010.1"/>
</dbReference>
<sequence length="277" mass="32411">MIDIKFIIDIVYDILIKMTLWVLIGGIPIVFMALIVVIVKKTNFGIKTRKVIAIIYQILIKMHNYLLAFIFLVLFSYIILDVLKILILVICNVCFMFGKNLIDVQIKFLLFTMSIVLFYPGSVLLLKCYTIMSNDERFLFILIYNKTFGIIKKFPIEEIINILYVLLLSYSSIEKLGNANSSIDNNYIYLSFIIYIAVQATSSTVYKKHASVFNRIDNRIFKTDLIKSKSKKMNIDYHLNTANNITLEFIRTGKVSKESEKYMRKINKYFKNKKMRK</sequence>
<accession>A0AAP2XNG7</accession>
<dbReference type="Proteomes" id="UP001204814">
    <property type="component" value="Unassembled WGS sequence"/>
</dbReference>
<keyword evidence="1" id="KW-0472">Membrane</keyword>
<dbReference type="AlphaFoldDB" id="A0AAP2XNG7"/>
<name>A0AAP2XNG7_9FIRM</name>
<feature type="transmembrane region" description="Helical" evidence="1">
    <location>
        <begin position="20"/>
        <end position="39"/>
    </location>
</feature>
<evidence type="ECO:0000313" key="3">
    <source>
        <dbReference type="Proteomes" id="UP001204814"/>
    </source>
</evidence>
<comment type="caution">
    <text evidence="2">The sequence shown here is derived from an EMBL/GenBank/DDBJ whole genome shotgun (WGS) entry which is preliminary data.</text>
</comment>